<dbReference type="AlphaFoldDB" id="A0A1F6EEE6"/>
<evidence type="ECO:0000256" key="1">
    <source>
        <dbReference type="SAM" id="Phobius"/>
    </source>
</evidence>
<keyword evidence="1" id="KW-0472">Membrane</keyword>
<dbReference type="Proteomes" id="UP000179115">
    <property type="component" value="Unassembled WGS sequence"/>
</dbReference>
<dbReference type="InterPro" id="IPR043713">
    <property type="entry name" value="DUF5654"/>
</dbReference>
<proteinExistence type="predicted"/>
<accession>A0A1F6EEE6</accession>
<evidence type="ECO:0000313" key="2">
    <source>
        <dbReference type="EMBL" id="OGG72026.1"/>
    </source>
</evidence>
<name>A0A1F6EEE6_9BACT</name>
<protein>
    <submittedName>
        <fullName evidence="2">Uncharacterized protein</fullName>
    </submittedName>
</protein>
<feature type="transmembrane region" description="Helical" evidence="1">
    <location>
        <begin position="60"/>
        <end position="78"/>
    </location>
</feature>
<evidence type="ECO:0000313" key="3">
    <source>
        <dbReference type="Proteomes" id="UP000179115"/>
    </source>
</evidence>
<dbReference type="Pfam" id="PF18898">
    <property type="entry name" value="DUF5654"/>
    <property type="match status" value="1"/>
</dbReference>
<dbReference type="EMBL" id="MFLV01000003">
    <property type="protein sequence ID" value="OGG72026.1"/>
    <property type="molecule type" value="Genomic_DNA"/>
</dbReference>
<reference evidence="2 3" key="1">
    <citation type="journal article" date="2016" name="Nat. Commun.">
        <title>Thousands of microbial genomes shed light on interconnected biogeochemical processes in an aquifer system.</title>
        <authorList>
            <person name="Anantharaman K."/>
            <person name="Brown C.T."/>
            <person name="Hug L.A."/>
            <person name="Sharon I."/>
            <person name="Castelle C.J."/>
            <person name="Probst A.J."/>
            <person name="Thomas B.C."/>
            <person name="Singh A."/>
            <person name="Wilkins M.J."/>
            <person name="Karaoz U."/>
            <person name="Brodie E.L."/>
            <person name="Williams K.H."/>
            <person name="Hubbard S.S."/>
            <person name="Banfield J.F."/>
        </authorList>
    </citation>
    <scope>NUCLEOTIDE SEQUENCE [LARGE SCALE GENOMIC DNA]</scope>
</reference>
<feature type="transmembrane region" description="Helical" evidence="1">
    <location>
        <begin position="20"/>
        <end position="40"/>
    </location>
</feature>
<sequence>MLPEEQKPKKNFAKSMRGQAAGYIGAAFGLVAGLAWNDAIKALIETIYPQGASGGITAKFIYAGVITVIVVIVTNYLLQRED</sequence>
<keyword evidence="1" id="KW-0812">Transmembrane</keyword>
<organism evidence="2 3">
    <name type="scientific">Candidatus Kaiserbacteria bacterium RIFCSPLOWO2_01_FULL_51_21</name>
    <dbReference type="NCBI Taxonomy" id="1798508"/>
    <lineage>
        <taxon>Bacteria</taxon>
        <taxon>Candidatus Kaiseribacteriota</taxon>
    </lineage>
</organism>
<comment type="caution">
    <text evidence="2">The sequence shown here is derived from an EMBL/GenBank/DDBJ whole genome shotgun (WGS) entry which is preliminary data.</text>
</comment>
<keyword evidence="1" id="KW-1133">Transmembrane helix</keyword>
<dbReference type="STRING" id="1798508.A3A35_01005"/>
<gene>
    <name evidence="2" type="ORF">A3A35_01005</name>
</gene>